<reference evidence="1" key="1">
    <citation type="submission" date="2014-05" db="EMBL/GenBank/DDBJ databases">
        <authorList>
            <person name="Chronopoulou M."/>
        </authorList>
    </citation>
    <scope>NUCLEOTIDE SEQUENCE</scope>
    <source>
        <tissue evidence="1">Whole organism</tissue>
    </source>
</reference>
<evidence type="ECO:0000313" key="1">
    <source>
        <dbReference type="EMBL" id="CDW20073.1"/>
    </source>
</evidence>
<organism evidence="1">
    <name type="scientific">Lepeophtheirus salmonis</name>
    <name type="common">Salmon louse</name>
    <name type="synonym">Caligus salmonis</name>
    <dbReference type="NCBI Taxonomy" id="72036"/>
    <lineage>
        <taxon>Eukaryota</taxon>
        <taxon>Metazoa</taxon>
        <taxon>Ecdysozoa</taxon>
        <taxon>Arthropoda</taxon>
        <taxon>Crustacea</taxon>
        <taxon>Multicrustacea</taxon>
        <taxon>Hexanauplia</taxon>
        <taxon>Copepoda</taxon>
        <taxon>Siphonostomatoida</taxon>
        <taxon>Caligidae</taxon>
        <taxon>Lepeophtheirus</taxon>
    </lineage>
</organism>
<sequence length="92" mass="10778">NSCLLYSPIFSSELQSLKITLSVSIRIKSFLFHNVLYEIITSQSASYRWTVISSRPLKWRLILTSRDVLILYIRRIEVSASIYKKNTIFHIP</sequence>
<protein>
    <submittedName>
        <fullName evidence="1">Uncharacterized protein</fullName>
    </submittedName>
</protein>
<accession>A0A0K2T220</accession>
<dbReference type="AlphaFoldDB" id="A0A0K2T220"/>
<name>A0A0K2T220_LEPSM</name>
<proteinExistence type="predicted"/>
<feature type="non-terminal residue" evidence="1">
    <location>
        <position position="1"/>
    </location>
</feature>
<dbReference type="EMBL" id="HACA01002712">
    <property type="protein sequence ID" value="CDW20073.1"/>
    <property type="molecule type" value="Transcribed_RNA"/>
</dbReference>